<dbReference type="EMBL" id="JBFOLJ010000028">
    <property type="protein sequence ID" value="KAL2458625.1"/>
    <property type="molecule type" value="Genomic_DNA"/>
</dbReference>
<dbReference type="InterPro" id="IPR038944">
    <property type="entry name" value="OEP7-like"/>
</dbReference>
<proteinExistence type="predicted"/>
<dbReference type="PANTHER" id="PTHR33982:SF4">
    <property type="entry name" value="TRANSMEMBRANE PROTEIN"/>
    <property type="match status" value="1"/>
</dbReference>
<organism evidence="2 3">
    <name type="scientific">Forsythia ovata</name>
    <dbReference type="NCBI Taxonomy" id="205694"/>
    <lineage>
        <taxon>Eukaryota</taxon>
        <taxon>Viridiplantae</taxon>
        <taxon>Streptophyta</taxon>
        <taxon>Embryophyta</taxon>
        <taxon>Tracheophyta</taxon>
        <taxon>Spermatophyta</taxon>
        <taxon>Magnoliopsida</taxon>
        <taxon>eudicotyledons</taxon>
        <taxon>Gunneridae</taxon>
        <taxon>Pentapetalae</taxon>
        <taxon>asterids</taxon>
        <taxon>lamiids</taxon>
        <taxon>Lamiales</taxon>
        <taxon>Oleaceae</taxon>
        <taxon>Forsythieae</taxon>
        <taxon>Forsythia</taxon>
    </lineage>
</organism>
<evidence type="ECO:0000313" key="3">
    <source>
        <dbReference type="Proteomes" id="UP001604277"/>
    </source>
</evidence>
<dbReference type="PANTHER" id="PTHR33982">
    <property type="entry name" value="OUTER ENVELOPE MEMBRANE PROTEIN 7-RELATED"/>
    <property type="match status" value="1"/>
</dbReference>
<sequence length="101" mass="11245">MNAMRSGVVVMGALAFGYLTLQLGFKPFLEKAQLQQQQRDEEALRTRSDSSEAQNTADNGKRRFDQMMKVAVATLPLTHHAHGCEETDPPKAFRNVVNEPA</sequence>
<accession>A0ABD1P435</accession>
<keyword evidence="3" id="KW-1185">Reference proteome</keyword>
<evidence type="ECO:0000256" key="1">
    <source>
        <dbReference type="SAM" id="MobiDB-lite"/>
    </source>
</evidence>
<feature type="compositionally biased region" description="Basic and acidic residues" evidence="1">
    <location>
        <begin position="38"/>
        <end position="50"/>
    </location>
</feature>
<feature type="compositionally biased region" description="Basic and acidic residues" evidence="1">
    <location>
        <begin position="82"/>
        <end position="91"/>
    </location>
</feature>
<comment type="caution">
    <text evidence="2">The sequence shown here is derived from an EMBL/GenBank/DDBJ whole genome shotgun (WGS) entry which is preliminary data.</text>
</comment>
<feature type="region of interest" description="Disordered" evidence="1">
    <location>
        <begin position="34"/>
        <end position="64"/>
    </location>
</feature>
<feature type="region of interest" description="Disordered" evidence="1">
    <location>
        <begin position="80"/>
        <end position="101"/>
    </location>
</feature>
<name>A0ABD1P435_9LAMI</name>
<evidence type="ECO:0000313" key="2">
    <source>
        <dbReference type="EMBL" id="KAL2458625.1"/>
    </source>
</evidence>
<gene>
    <name evidence="2" type="ORF">Fot_55655</name>
</gene>
<dbReference type="Proteomes" id="UP001604277">
    <property type="component" value="Unassembled WGS sequence"/>
</dbReference>
<dbReference type="AlphaFoldDB" id="A0ABD1P435"/>
<reference evidence="3" key="1">
    <citation type="submission" date="2024-07" db="EMBL/GenBank/DDBJ databases">
        <title>Two chromosome-level genome assemblies of Korean endemic species Abeliophyllum distichum and Forsythia ovata (Oleaceae).</title>
        <authorList>
            <person name="Jang H."/>
        </authorList>
    </citation>
    <scope>NUCLEOTIDE SEQUENCE [LARGE SCALE GENOMIC DNA]</scope>
</reference>
<protein>
    <submittedName>
        <fullName evidence="2">Uncharacterized protein</fullName>
    </submittedName>
</protein>